<feature type="transmembrane region" description="Helical" evidence="1">
    <location>
        <begin position="253"/>
        <end position="273"/>
    </location>
</feature>
<keyword evidence="1" id="KW-0812">Transmembrane</keyword>
<sequence length="487" mass="55167">MFSKDLRASVLEVEEMESAPDHAIFFCAGKRLLQKLGFAIMPSFLQRRLRPNSAKSQRLHPTSYLDGLRGVASFIVFMGHYTEENVGWYSEPYGLYEDNAPSSPLQLPFIRVLYSGRPMVHIFFIISGFVLAYKPIQQIHAQQYAGLATTLSSSVFRRAARLFIPSFIAVFISAIAVYTGLAAPTYAFPAISLFSQFKHAWATCVYLMQASWYWDDNQLPSYNPALWTIPIEFAQSMILFVTILGLARCTTNIRLFLLGVISVFCFYSERWAVVEFLGGMAIAEITLIQSGSLQTSPTSSPTLLPKYKLEDELEVLTAPSVVKSRAIQAFWIANLMSGLFMASWTNNHAEEVWGLSFLQAHTPAPYSGQRIWFLFGAFQIVGACTQLKWLQRLFTTPAAQYLGQISYALYLMHNLVLQILEPRVGPILMQYFPKYSFLGRQTFWAVGLLIDIPILIWVSDIYMRTVDTPSVKFARWLENKCLVPKKA</sequence>
<dbReference type="OrthoDB" id="5819582at2759"/>
<accession>A0A3D8RT43</accession>
<evidence type="ECO:0000313" key="3">
    <source>
        <dbReference type="EMBL" id="RDW77223.1"/>
    </source>
</evidence>
<feature type="domain" description="Acyltransferase 3" evidence="2">
    <location>
        <begin position="64"/>
        <end position="445"/>
    </location>
</feature>
<keyword evidence="1" id="KW-1133">Transmembrane helix</keyword>
<keyword evidence="1" id="KW-0472">Membrane</keyword>
<comment type="caution">
    <text evidence="3">The sequence shown here is derived from an EMBL/GenBank/DDBJ whole genome shotgun (WGS) entry which is preliminary data.</text>
</comment>
<dbReference type="GO" id="GO:0016747">
    <property type="term" value="F:acyltransferase activity, transferring groups other than amino-acyl groups"/>
    <property type="evidence" value="ECO:0007669"/>
    <property type="project" value="InterPro"/>
</dbReference>
<name>A0A3D8RT43_9HELO</name>
<feature type="transmembrane region" description="Helical" evidence="1">
    <location>
        <begin position="112"/>
        <end position="133"/>
    </location>
</feature>
<evidence type="ECO:0000259" key="2">
    <source>
        <dbReference type="Pfam" id="PF01757"/>
    </source>
</evidence>
<dbReference type="STRING" id="1849047.A0A3D8RT43"/>
<dbReference type="InterPro" id="IPR002656">
    <property type="entry name" value="Acyl_transf_3_dom"/>
</dbReference>
<proteinExistence type="predicted"/>
<dbReference type="Proteomes" id="UP000256645">
    <property type="component" value="Unassembled WGS sequence"/>
</dbReference>
<feature type="transmembrane region" description="Helical" evidence="1">
    <location>
        <begin position="443"/>
        <end position="463"/>
    </location>
</feature>
<evidence type="ECO:0000256" key="1">
    <source>
        <dbReference type="SAM" id="Phobius"/>
    </source>
</evidence>
<dbReference type="Pfam" id="PF01757">
    <property type="entry name" value="Acyl_transf_3"/>
    <property type="match status" value="1"/>
</dbReference>
<dbReference type="PANTHER" id="PTHR23028:SF134">
    <property type="entry name" value="PUTATIVE (AFU_ORTHOLOGUE AFUA_4G08520)-RELATED"/>
    <property type="match status" value="1"/>
</dbReference>
<dbReference type="InterPro" id="IPR050879">
    <property type="entry name" value="Acyltransferase_3"/>
</dbReference>
<dbReference type="AlphaFoldDB" id="A0A3D8RT43"/>
<evidence type="ECO:0000313" key="4">
    <source>
        <dbReference type="Proteomes" id="UP000256645"/>
    </source>
</evidence>
<gene>
    <name evidence="3" type="ORF">BP6252_05276</name>
</gene>
<feature type="transmembrane region" description="Helical" evidence="1">
    <location>
        <begin position="225"/>
        <end position="246"/>
    </location>
</feature>
<protein>
    <recommendedName>
        <fullName evidence="2">Acyltransferase 3 domain-containing protein</fullName>
    </recommendedName>
</protein>
<reference evidence="3 4" key="1">
    <citation type="journal article" date="2018" name="IMA Fungus">
        <title>IMA Genome-F 9: Draft genome sequence of Annulohypoxylon stygium, Aspergillus mulundensis, Berkeleyomyces basicola (syn. Thielaviopsis basicola), Ceratocystis smalleyi, two Cercospora beticola strains, Coleophoma cylindrospora, Fusarium fracticaudum, Phialophora cf. hyalina, and Morchella septimelata.</title>
        <authorList>
            <person name="Wingfield B.D."/>
            <person name="Bills G.F."/>
            <person name="Dong Y."/>
            <person name="Huang W."/>
            <person name="Nel W.J."/>
            <person name="Swalarsk-Parry B.S."/>
            <person name="Vaghefi N."/>
            <person name="Wilken P.M."/>
            <person name="An Z."/>
            <person name="de Beer Z.W."/>
            <person name="De Vos L."/>
            <person name="Chen L."/>
            <person name="Duong T.A."/>
            <person name="Gao Y."/>
            <person name="Hammerbacher A."/>
            <person name="Kikkert J.R."/>
            <person name="Li Y."/>
            <person name="Li H."/>
            <person name="Li K."/>
            <person name="Li Q."/>
            <person name="Liu X."/>
            <person name="Ma X."/>
            <person name="Naidoo K."/>
            <person name="Pethybridge S.J."/>
            <person name="Sun J."/>
            <person name="Steenkamp E.T."/>
            <person name="van der Nest M.A."/>
            <person name="van Wyk S."/>
            <person name="Wingfield M.J."/>
            <person name="Xiong C."/>
            <person name="Yue Q."/>
            <person name="Zhang X."/>
        </authorList>
    </citation>
    <scope>NUCLEOTIDE SEQUENCE [LARGE SCALE GENOMIC DNA]</scope>
    <source>
        <strain evidence="3 4">BP6252</strain>
    </source>
</reference>
<keyword evidence="4" id="KW-1185">Reference proteome</keyword>
<organism evidence="3 4">
    <name type="scientific">Coleophoma cylindrospora</name>
    <dbReference type="NCBI Taxonomy" id="1849047"/>
    <lineage>
        <taxon>Eukaryota</taxon>
        <taxon>Fungi</taxon>
        <taxon>Dikarya</taxon>
        <taxon>Ascomycota</taxon>
        <taxon>Pezizomycotina</taxon>
        <taxon>Leotiomycetes</taxon>
        <taxon>Helotiales</taxon>
        <taxon>Dermateaceae</taxon>
        <taxon>Coleophoma</taxon>
    </lineage>
</organism>
<dbReference type="PANTHER" id="PTHR23028">
    <property type="entry name" value="ACETYLTRANSFERASE"/>
    <property type="match status" value="1"/>
</dbReference>
<feature type="transmembrane region" description="Helical" evidence="1">
    <location>
        <begin position="162"/>
        <end position="183"/>
    </location>
</feature>
<dbReference type="EMBL" id="PDLM01000005">
    <property type="protein sequence ID" value="RDW77223.1"/>
    <property type="molecule type" value="Genomic_DNA"/>
</dbReference>